<dbReference type="AlphaFoldDB" id="A0A3M6UBE2"/>
<dbReference type="EMBL" id="RCHS01001867">
    <property type="protein sequence ID" value="RMX50983.1"/>
    <property type="molecule type" value="Genomic_DNA"/>
</dbReference>
<sequence>MTQTWLKTQIAFISYVWYFGYANAVKRENSRVKAQLIIPKICNVMQHVRATILLSNTLAESTLPFHLCPDNDLMASCDQARPKFREDNISESMVKMLEHVQQLDNEEMPNACNVEDWLNLENELLTLPQMSDEEILATVVRDLTESQSVCSDEEGEGSDSASSSSGSSFIAPSSSSLSRPSWSTSPSSCSGTFSRFSIFSITSTPSTGVDSAAALPDSDESTALSWLTPALSTNDAVSVIASLHLVNSVAVVTSEFHPLASVCSFANWKKGGNPGIGDETTLPTLDVSSGSRLDCSLVDEPSPFARSVSSSAISR</sequence>
<reference evidence="2 3" key="1">
    <citation type="journal article" date="2018" name="Sci. Rep.">
        <title>Comparative analysis of the Pocillopora damicornis genome highlights role of immune system in coral evolution.</title>
        <authorList>
            <person name="Cunning R."/>
            <person name="Bay R.A."/>
            <person name="Gillette P."/>
            <person name="Baker A.C."/>
            <person name="Traylor-Knowles N."/>
        </authorList>
    </citation>
    <scope>NUCLEOTIDE SEQUENCE [LARGE SCALE GENOMIC DNA]</scope>
    <source>
        <strain evidence="2">RSMAS</strain>
        <tissue evidence="2">Whole animal</tissue>
    </source>
</reference>
<comment type="caution">
    <text evidence="2">The sequence shown here is derived from an EMBL/GenBank/DDBJ whole genome shotgun (WGS) entry which is preliminary data.</text>
</comment>
<accession>A0A3M6UBE2</accession>
<evidence type="ECO:0000313" key="2">
    <source>
        <dbReference type="EMBL" id="RMX50983.1"/>
    </source>
</evidence>
<proteinExistence type="predicted"/>
<feature type="compositionally biased region" description="Low complexity" evidence="1">
    <location>
        <begin position="158"/>
        <end position="188"/>
    </location>
</feature>
<protein>
    <submittedName>
        <fullName evidence="2">Uncharacterized protein</fullName>
    </submittedName>
</protein>
<name>A0A3M6UBE2_POCDA</name>
<feature type="region of interest" description="Disordered" evidence="1">
    <location>
        <begin position="146"/>
        <end position="188"/>
    </location>
</feature>
<dbReference type="Proteomes" id="UP000275408">
    <property type="component" value="Unassembled WGS sequence"/>
</dbReference>
<gene>
    <name evidence="2" type="ORF">pdam_00013916</name>
</gene>
<evidence type="ECO:0000256" key="1">
    <source>
        <dbReference type="SAM" id="MobiDB-lite"/>
    </source>
</evidence>
<keyword evidence="3" id="KW-1185">Reference proteome</keyword>
<evidence type="ECO:0000313" key="3">
    <source>
        <dbReference type="Proteomes" id="UP000275408"/>
    </source>
</evidence>
<organism evidence="2 3">
    <name type="scientific">Pocillopora damicornis</name>
    <name type="common">Cauliflower coral</name>
    <name type="synonym">Millepora damicornis</name>
    <dbReference type="NCBI Taxonomy" id="46731"/>
    <lineage>
        <taxon>Eukaryota</taxon>
        <taxon>Metazoa</taxon>
        <taxon>Cnidaria</taxon>
        <taxon>Anthozoa</taxon>
        <taxon>Hexacorallia</taxon>
        <taxon>Scleractinia</taxon>
        <taxon>Astrocoeniina</taxon>
        <taxon>Pocilloporidae</taxon>
        <taxon>Pocillopora</taxon>
    </lineage>
</organism>